<dbReference type="EMBL" id="NPHW01004993">
    <property type="protein sequence ID" value="OXV07229.1"/>
    <property type="molecule type" value="Genomic_DNA"/>
</dbReference>
<gene>
    <name evidence="1" type="ORF">Egran_05006</name>
</gene>
<name>A0A232LSX0_9EURO</name>
<protein>
    <submittedName>
        <fullName evidence="1">Uncharacterized protein</fullName>
    </submittedName>
</protein>
<dbReference type="PANTHER" id="PTHR14187:SF5">
    <property type="entry name" value="HEAT SHOCK 70 KDA PROTEIN 12A"/>
    <property type="match status" value="1"/>
</dbReference>
<dbReference type="InterPro" id="IPR043129">
    <property type="entry name" value="ATPase_NBD"/>
</dbReference>
<comment type="caution">
    <text evidence="1">The sequence shown here is derived from an EMBL/GenBank/DDBJ whole genome shotgun (WGS) entry which is preliminary data.</text>
</comment>
<keyword evidence="2" id="KW-1185">Reference proteome</keyword>
<reference evidence="1 2" key="1">
    <citation type="journal article" date="2015" name="Environ. Microbiol.">
        <title>Metagenome sequence of Elaphomyces granulatus from sporocarp tissue reveals Ascomycota ectomycorrhizal fingerprints of genome expansion and a Proteobacteria-rich microbiome.</title>
        <authorList>
            <person name="Quandt C.A."/>
            <person name="Kohler A."/>
            <person name="Hesse C.N."/>
            <person name="Sharpton T.J."/>
            <person name="Martin F."/>
            <person name="Spatafora J.W."/>
        </authorList>
    </citation>
    <scope>NUCLEOTIDE SEQUENCE [LARGE SCALE GENOMIC DNA]</scope>
    <source>
        <strain evidence="1 2">OSC145934</strain>
    </source>
</reference>
<accession>A0A232LSX0</accession>
<dbReference type="AlphaFoldDB" id="A0A232LSX0"/>
<dbReference type="Gene3D" id="3.30.420.40">
    <property type="match status" value="1"/>
</dbReference>
<evidence type="ECO:0000313" key="2">
    <source>
        <dbReference type="Proteomes" id="UP000243515"/>
    </source>
</evidence>
<organism evidence="1 2">
    <name type="scientific">Elaphomyces granulatus</name>
    <dbReference type="NCBI Taxonomy" id="519963"/>
    <lineage>
        <taxon>Eukaryota</taxon>
        <taxon>Fungi</taxon>
        <taxon>Dikarya</taxon>
        <taxon>Ascomycota</taxon>
        <taxon>Pezizomycotina</taxon>
        <taxon>Eurotiomycetes</taxon>
        <taxon>Eurotiomycetidae</taxon>
        <taxon>Eurotiales</taxon>
        <taxon>Elaphomycetaceae</taxon>
        <taxon>Elaphomyces</taxon>
    </lineage>
</organism>
<evidence type="ECO:0000313" key="1">
    <source>
        <dbReference type="EMBL" id="OXV07229.1"/>
    </source>
</evidence>
<sequence>MASSNSLRGLVEEITDDFSRLGGGPSLPAVFQADEKLIIALDFGTTFSGIAYCFVNQRDAKVAAIMDWPGASGQSVPKIPTLIRYDPDNNKKFAWGASANRTSDSVKNNIVGVKLLLDPSQERPCYLPTENLLKDLSMLPKQPVEIAAKVAGIFPVTLIKEPEAAALYTIHSLGFALSAGDAFVVCDAGGGTVDLISYEVVSLTPVLQLKELVPGTGGMAGSLGLNQRFAESVKRLVGDDQWEVLRQSRGFFHAQKSFETEVKRSFRGHADEEYFITFPMATLEDNPEAGLEANCWTMTGKDLEDIYEPLIADVLKLIDEQVTSAMIKRPGRDLRGIFLVGGFGSSQYLKTRVEKRHPGIQVLQPMDAWAAIVKGAALSKLPREAAIISTCAARHYGVEAWDTYDAQLDGDVERKKWRDGSTRAAIMTWYINIGDDILRDQKIKFPFYRMLDETYNSSSLLFKDILYECQDQDPPRNRCKGKRIGPNCELTADLRSVPSSQFVRATDSQGKPYYRVHYDLVVSLASALMNFSLEIDGKSMGSVEAKF</sequence>
<proteinExistence type="predicted"/>
<dbReference type="Proteomes" id="UP000243515">
    <property type="component" value="Unassembled WGS sequence"/>
</dbReference>
<dbReference type="OrthoDB" id="2963168at2759"/>
<dbReference type="SUPFAM" id="SSF53067">
    <property type="entry name" value="Actin-like ATPase domain"/>
    <property type="match status" value="2"/>
</dbReference>
<feature type="non-terminal residue" evidence="1">
    <location>
        <position position="547"/>
    </location>
</feature>
<dbReference type="CDD" id="cd10170">
    <property type="entry name" value="ASKHA_NBD_HSP70"/>
    <property type="match status" value="1"/>
</dbReference>
<dbReference type="PANTHER" id="PTHR14187">
    <property type="entry name" value="ALPHA KINASE/ELONGATION FACTOR 2 KINASE"/>
    <property type="match status" value="1"/>
</dbReference>